<dbReference type="InterPro" id="IPR023804">
    <property type="entry name" value="DUF3792_TM"/>
</dbReference>
<accession>A0A7X3SIR0</accession>
<keyword evidence="1" id="KW-1133">Transmembrane helix</keyword>
<keyword evidence="1" id="KW-0812">Transmembrane</keyword>
<comment type="caution">
    <text evidence="2">The sequence shown here is derived from an EMBL/GenBank/DDBJ whole genome shotgun (WGS) entry which is preliminary data.</text>
</comment>
<feature type="transmembrane region" description="Helical" evidence="1">
    <location>
        <begin position="74"/>
        <end position="97"/>
    </location>
</feature>
<sequence>MERKLQKDSWIMWVLKSLLVSYVITGILLLLLAVALFRFELNEKAVSAAIVAIYIIATLLGGIIIGKFAKVRRYLWGMGLGIGYFALLLLITLGVYRTLNGDAANLVTTLILCAGGGMAGGMLS</sequence>
<organism evidence="2 3">
    <name type="scientific">Sporofaciens musculi</name>
    <dbReference type="NCBI Taxonomy" id="2681861"/>
    <lineage>
        <taxon>Bacteria</taxon>
        <taxon>Bacillati</taxon>
        <taxon>Bacillota</taxon>
        <taxon>Clostridia</taxon>
        <taxon>Lachnospirales</taxon>
        <taxon>Lachnospiraceae</taxon>
        <taxon>Sporofaciens</taxon>
    </lineage>
</organism>
<name>A0A7X3SIR0_9FIRM</name>
<evidence type="ECO:0000313" key="3">
    <source>
        <dbReference type="Proteomes" id="UP000460412"/>
    </source>
</evidence>
<dbReference type="NCBIfam" id="TIGR04086">
    <property type="entry name" value="TIGR04086_membr"/>
    <property type="match status" value="1"/>
</dbReference>
<protein>
    <submittedName>
        <fullName evidence="2">TIGR04086 family membrane protein</fullName>
    </submittedName>
</protein>
<evidence type="ECO:0000256" key="1">
    <source>
        <dbReference type="SAM" id="Phobius"/>
    </source>
</evidence>
<reference evidence="2 3" key="1">
    <citation type="submission" date="2019-12" db="EMBL/GenBank/DDBJ databases">
        <title>Sporaefaciens musculi gen. nov., sp. nov., a novel bacterium isolated from the caecum of an obese mouse.</title>
        <authorList>
            <person name="Rasmussen T.S."/>
            <person name="Streidl T."/>
            <person name="Hitch T.C.A."/>
            <person name="Wortmann E."/>
            <person name="Deptula P."/>
            <person name="Hansen M."/>
            <person name="Nielsen D.S."/>
            <person name="Clavel T."/>
            <person name="Vogensen F.K."/>
        </authorList>
    </citation>
    <scope>NUCLEOTIDE SEQUENCE [LARGE SCALE GENOMIC DNA]</scope>
    <source>
        <strain evidence="2 3">WCA-9-b2</strain>
    </source>
</reference>
<keyword evidence="3" id="KW-1185">Reference proteome</keyword>
<gene>
    <name evidence="2" type="ORF">GN277_09505</name>
</gene>
<dbReference type="Pfam" id="PF12670">
    <property type="entry name" value="DUF3792"/>
    <property type="match status" value="1"/>
</dbReference>
<dbReference type="RefSeq" id="WP_159750851.1">
    <property type="nucleotide sequence ID" value="NZ_CASSPE010000326.1"/>
</dbReference>
<feature type="transmembrane region" description="Helical" evidence="1">
    <location>
        <begin position="103"/>
        <end position="123"/>
    </location>
</feature>
<dbReference type="AlphaFoldDB" id="A0A7X3SIR0"/>
<dbReference type="EMBL" id="WUQX01000001">
    <property type="protein sequence ID" value="MXP75612.1"/>
    <property type="molecule type" value="Genomic_DNA"/>
</dbReference>
<proteinExistence type="predicted"/>
<evidence type="ECO:0000313" key="2">
    <source>
        <dbReference type="EMBL" id="MXP75612.1"/>
    </source>
</evidence>
<keyword evidence="1" id="KW-0472">Membrane</keyword>
<feature type="transmembrane region" description="Helical" evidence="1">
    <location>
        <begin position="12"/>
        <end position="39"/>
    </location>
</feature>
<dbReference type="Proteomes" id="UP000460412">
    <property type="component" value="Unassembled WGS sequence"/>
</dbReference>
<feature type="transmembrane region" description="Helical" evidence="1">
    <location>
        <begin position="45"/>
        <end position="65"/>
    </location>
</feature>